<dbReference type="RefSeq" id="WP_344505089.1">
    <property type="nucleotide sequence ID" value="NZ_BAAAQD010000011.1"/>
</dbReference>
<evidence type="ECO:0000313" key="2">
    <source>
        <dbReference type="EMBL" id="GAA1530777.1"/>
    </source>
</evidence>
<feature type="transmembrane region" description="Helical" evidence="1">
    <location>
        <begin position="142"/>
        <end position="160"/>
    </location>
</feature>
<keyword evidence="1" id="KW-0472">Membrane</keyword>
<protein>
    <submittedName>
        <fullName evidence="2">Uncharacterized protein</fullName>
    </submittedName>
</protein>
<organism evidence="2 3">
    <name type="scientific">Dactylosporangium maewongense</name>
    <dbReference type="NCBI Taxonomy" id="634393"/>
    <lineage>
        <taxon>Bacteria</taxon>
        <taxon>Bacillati</taxon>
        <taxon>Actinomycetota</taxon>
        <taxon>Actinomycetes</taxon>
        <taxon>Micromonosporales</taxon>
        <taxon>Micromonosporaceae</taxon>
        <taxon>Dactylosporangium</taxon>
    </lineage>
</organism>
<name>A0ABP4LUS2_9ACTN</name>
<comment type="caution">
    <text evidence="2">The sequence shown here is derived from an EMBL/GenBank/DDBJ whole genome shotgun (WGS) entry which is preliminary data.</text>
</comment>
<feature type="transmembrane region" description="Helical" evidence="1">
    <location>
        <begin position="166"/>
        <end position="187"/>
    </location>
</feature>
<sequence length="348" mass="37676">MKRRHTGLLVRIVLAGVFLLAGWQMVAAGTSTAAQRQQESAQRIADYTPTCDGKTMRPRDTCLVFGGSGDEGGSYQTMVDRHARQNSPEKLAGRDRAWRIAGTAALLIGGLTLLYFVLSLIEVIRYGADEPQAAIAPYQTRFFIFVVTGVTAVLGWDTAFTDGGTGAWIAGGGGTLICLISGAGFVSSVRTRIGRKRWAKRRGYTFEHSDPTLAQRLGWSQSQPSAGAVVSGTYRDRAFYVFDFTEKDNRHTALVLALPGEVPSLSVQPKEKEGARLTGGTDPQWADHGPQVVAAADKHYPWAFMANGRSVWAKYAEFLSPSGASLDRRLDGLHKVGTDLVALTPPRT</sequence>
<reference evidence="3" key="1">
    <citation type="journal article" date="2019" name="Int. J. Syst. Evol. Microbiol.">
        <title>The Global Catalogue of Microorganisms (GCM) 10K type strain sequencing project: providing services to taxonomists for standard genome sequencing and annotation.</title>
        <authorList>
            <consortium name="The Broad Institute Genomics Platform"/>
            <consortium name="The Broad Institute Genome Sequencing Center for Infectious Disease"/>
            <person name="Wu L."/>
            <person name="Ma J."/>
        </authorList>
    </citation>
    <scope>NUCLEOTIDE SEQUENCE [LARGE SCALE GENOMIC DNA]</scope>
    <source>
        <strain evidence="3">JCM 15933</strain>
    </source>
</reference>
<accession>A0ABP4LUS2</accession>
<keyword evidence="3" id="KW-1185">Reference proteome</keyword>
<proteinExistence type="predicted"/>
<gene>
    <name evidence="2" type="ORF">GCM10009827_055590</name>
</gene>
<keyword evidence="1" id="KW-0812">Transmembrane</keyword>
<keyword evidence="1" id="KW-1133">Transmembrane helix</keyword>
<evidence type="ECO:0000256" key="1">
    <source>
        <dbReference type="SAM" id="Phobius"/>
    </source>
</evidence>
<dbReference type="EMBL" id="BAAAQD010000011">
    <property type="protein sequence ID" value="GAA1530777.1"/>
    <property type="molecule type" value="Genomic_DNA"/>
</dbReference>
<dbReference type="Proteomes" id="UP001501470">
    <property type="component" value="Unassembled WGS sequence"/>
</dbReference>
<feature type="transmembrane region" description="Helical" evidence="1">
    <location>
        <begin position="97"/>
        <end position="121"/>
    </location>
</feature>
<evidence type="ECO:0000313" key="3">
    <source>
        <dbReference type="Proteomes" id="UP001501470"/>
    </source>
</evidence>